<dbReference type="Proteomes" id="UP000039865">
    <property type="component" value="Unassembled WGS sequence"/>
</dbReference>
<dbReference type="AlphaFoldDB" id="A0A077ZMC6"/>
<proteinExistence type="predicted"/>
<reference evidence="1 2" key="1">
    <citation type="submission" date="2014-06" db="EMBL/GenBank/DDBJ databases">
        <authorList>
            <person name="Swart Estienne"/>
        </authorList>
    </citation>
    <scope>NUCLEOTIDE SEQUENCE [LARGE SCALE GENOMIC DNA]</scope>
    <source>
        <strain evidence="1 2">130c</strain>
    </source>
</reference>
<dbReference type="InParanoid" id="A0A077ZMC6"/>
<name>A0A077ZMC6_STYLE</name>
<evidence type="ECO:0000313" key="1">
    <source>
        <dbReference type="EMBL" id="CDW71132.1"/>
    </source>
</evidence>
<dbReference type="EMBL" id="CCKQ01000071">
    <property type="protein sequence ID" value="CDW71132.1"/>
    <property type="molecule type" value="Genomic_DNA"/>
</dbReference>
<gene>
    <name evidence="1" type="primary">Contig8000.g8532</name>
    <name evidence="1" type="ORF">STYLEM_71</name>
</gene>
<evidence type="ECO:0000313" key="2">
    <source>
        <dbReference type="Proteomes" id="UP000039865"/>
    </source>
</evidence>
<protein>
    <submittedName>
        <fullName evidence="1">Uncharacterized protein</fullName>
    </submittedName>
</protein>
<sequence>MTHRQVYRISIDKQNNSQQFLLDFQKFSQNDPLSFLQRQQKKLNPESIQKSALSVPSIRVPDIFICSSFDVIFNNQHTPGIASLFKPYDFYLSQQLDRIMSSYSQLLMQLKRTYQFLLRTQKDYEKSFEKNEDGFFLNLYKYINECQIHVSSILEKYFLRQRVLLITSRGGYTNCPISVYINLKTQQDLISESVLSQIYFMPFEFFPVKEELFRQTLIKELAVSDLRKTLKSSMSYQIRQIGNTVITQFIKVEEDVQQLKQRKIFEGQIITNKMIYTYLDLFEKARQSLMVKQGSQRFNSQSLCFYDAPSKEQLANPESAFQILENRNLVQIRFQKVHHEAQVIMRNSDFLFMMIFDYLYHVTGITPIQARIKMREMSYKLTISQQNALDIFSLYFSLL</sequence>
<accession>A0A077ZMC6</accession>
<organism evidence="1 2">
    <name type="scientific">Stylonychia lemnae</name>
    <name type="common">Ciliate</name>
    <dbReference type="NCBI Taxonomy" id="5949"/>
    <lineage>
        <taxon>Eukaryota</taxon>
        <taxon>Sar</taxon>
        <taxon>Alveolata</taxon>
        <taxon>Ciliophora</taxon>
        <taxon>Intramacronucleata</taxon>
        <taxon>Spirotrichea</taxon>
        <taxon>Stichotrichia</taxon>
        <taxon>Sporadotrichida</taxon>
        <taxon>Oxytrichidae</taxon>
        <taxon>Stylonychinae</taxon>
        <taxon>Stylonychia</taxon>
    </lineage>
</organism>
<keyword evidence="2" id="KW-1185">Reference proteome</keyword>